<reference evidence="4" key="1">
    <citation type="submission" date="2017-02" db="UniProtKB">
        <authorList>
            <consortium name="WormBaseParasite"/>
        </authorList>
    </citation>
    <scope>IDENTIFICATION</scope>
</reference>
<keyword evidence="1" id="KW-1133">Transmembrane helix</keyword>
<evidence type="ECO:0000313" key="4">
    <source>
        <dbReference type="WBParaSite" id="HPLM_0001222301-mRNA-1"/>
    </source>
</evidence>
<reference evidence="2 3" key="2">
    <citation type="submission" date="2018-11" db="EMBL/GenBank/DDBJ databases">
        <authorList>
            <consortium name="Pathogen Informatics"/>
        </authorList>
    </citation>
    <scope>NUCLEOTIDE SEQUENCE [LARGE SCALE GENOMIC DNA]</scope>
    <source>
        <strain evidence="2 3">MHpl1</strain>
    </source>
</reference>
<keyword evidence="3" id="KW-1185">Reference proteome</keyword>
<organism evidence="4">
    <name type="scientific">Haemonchus placei</name>
    <name type="common">Barber's pole worm</name>
    <dbReference type="NCBI Taxonomy" id="6290"/>
    <lineage>
        <taxon>Eukaryota</taxon>
        <taxon>Metazoa</taxon>
        <taxon>Ecdysozoa</taxon>
        <taxon>Nematoda</taxon>
        <taxon>Chromadorea</taxon>
        <taxon>Rhabditida</taxon>
        <taxon>Rhabditina</taxon>
        <taxon>Rhabditomorpha</taxon>
        <taxon>Strongyloidea</taxon>
        <taxon>Trichostrongylidae</taxon>
        <taxon>Haemonchus</taxon>
    </lineage>
</organism>
<evidence type="ECO:0000313" key="3">
    <source>
        <dbReference type="Proteomes" id="UP000268014"/>
    </source>
</evidence>
<dbReference type="AlphaFoldDB" id="A0A0N4WM17"/>
<protein>
    <submittedName>
        <fullName evidence="4">AA_permease domain-containing protein</fullName>
    </submittedName>
</protein>
<name>A0A0N4WM17_HAEPC</name>
<keyword evidence="1" id="KW-0812">Transmembrane</keyword>
<proteinExistence type="predicted"/>
<evidence type="ECO:0000256" key="1">
    <source>
        <dbReference type="SAM" id="Phobius"/>
    </source>
</evidence>
<dbReference type="WBParaSite" id="HPLM_0001222301-mRNA-1">
    <property type="protein sequence ID" value="HPLM_0001222301-mRNA-1"/>
    <property type="gene ID" value="HPLM_0001222301"/>
</dbReference>
<evidence type="ECO:0000313" key="2">
    <source>
        <dbReference type="EMBL" id="VDO45043.1"/>
    </source>
</evidence>
<keyword evidence="1" id="KW-0472">Membrane</keyword>
<dbReference type="Proteomes" id="UP000268014">
    <property type="component" value="Unassembled WGS sequence"/>
</dbReference>
<accession>A0A0N4WM17</accession>
<dbReference type="EMBL" id="UZAF01017793">
    <property type="protein sequence ID" value="VDO45043.1"/>
    <property type="molecule type" value="Genomic_DNA"/>
</dbReference>
<feature type="transmembrane region" description="Helical" evidence="1">
    <location>
        <begin position="50"/>
        <end position="72"/>
    </location>
</feature>
<gene>
    <name evidence="2" type="ORF">HPLM_LOCUS12215</name>
</gene>
<sequence length="97" mass="10828">MESLMAPKPFAGNDSAAILDGYGNASLSSSIRVFYPIVLFMSMLSSGESFGMLQLCSSLPSFQCNFLIYLLIAYKMQRIDRNYDRIFDTTEEGSCHC</sequence>